<feature type="non-terminal residue" evidence="1">
    <location>
        <position position="1"/>
    </location>
</feature>
<sequence length="90" mass="9548">IEQRNTEKKETSETKENAAMLNLNKSAFSSSSTASTYCSTVLEDGSCSKTSSFRDNDGAVTANLTNSERLLSDSNVVTILEAGSNSEVSS</sequence>
<feature type="non-terminal residue" evidence="1">
    <location>
        <position position="90"/>
    </location>
</feature>
<name>A0A0B6ZAG3_9EUPU</name>
<organism evidence="1">
    <name type="scientific">Arion vulgaris</name>
    <dbReference type="NCBI Taxonomy" id="1028688"/>
    <lineage>
        <taxon>Eukaryota</taxon>
        <taxon>Metazoa</taxon>
        <taxon>Spiralia</taxon>
        <taxon>Lophotrochozoa</taxon>
        <taxon>Mollusca</taxon>
        <taxon>Gastropoda</taxon>
        <taxon>Heterobranchia</taxon>
        <taxon>Euthyneura</taxon>
        <taxon>Panpulmonata</taxon>
        <taxon>Eupulmonata</taxon>
        <taxon>Stylommatophora</taxon>
        <taxon>Helicina</taxon>
        <taxon>Arionoidea</taxon>
        <taxon>Arionidae</taxon>
        <taxon>Arion</taxon>
    </lineage>
</organism>
<gene>
    <name evidence="1" type="primary">ORF52740</name>
</gene>
<dbReference type="EMBL" id="HACG01017870">
    <property type="protein sequence ID" value="CEK64735.1"/>
    <property type="molecule type" value="Transcribed_RNA"/>
</dbReference>
<proteinExistence type="predicted"/>
<evidence type="ECO:0000313" key="1">
    <source>
        <dbReference type="EMBL" id="CEK64735.1"/>
    </source>
</evidence>
<protein>
    <submittedName>
        <fullName evidence="1">Uncharacterized protein</fullName>
    </submittedName>
</protein>
<accession>A0A0B6ZAG3</accession>
<reference evidence="1" key="1">
    <citation type="submission" date="2014-12" db="EMBL/GenBank/DDBJ databases">
        <title>Insight into the proteome of Arion vulgaris.</title>
        <authorList>
            <person name="Aradska J."/>
            <person name="Bulat T."/>
            <person name="Smidak R."/>
            <person name="Sarate P."/>
            <person name="Gangsoo J."/>
            <person name="Sialana F."/>
            <person name="Bilban M."/>
            <person name="Lubec G."/>
        </authorList>
    </citation>
    <scope>NUCLEOTIDE SEQUENCE</scope>
    <source>
        <tissue evidence="1">Skin</tissue>
    </source>
</reference>
<dbReference type="AlphaFoldDB" id="A0A0B6ZAG3"/>